<dbReference type="AlphaFoldDB" id="A0A397Q6K8"/>
<proteinExistence type="predicted"/>
<gene>
    <name evidence="1" type="ORF">BXY53_0500</name>
</gene>
<organism evidence="1 2">
    <name type="scientific">Dichotomicrobium thermohalophilum</name>
    <dbReference type="NCBI Taxonomy" id="933063"/>
    <lineage>
        <taxon>Bacteria</taxon>
        <taxon>Pseudomonadati</taxon>
        <taxon>Pseudomonadota</taxon>
        <taxon>Alphaproteobacteria</taxon>
        <taxon>Hyphomicrobiales</taxon>
        <taxon>Hyphomicrobiaceae</taxon>
        <taxon>Dichotomicrobium</taxon>
    </lineage>
</organism>
<keyword evidence="2" id="KW-1185">Reference proteome</keyword>
<name>A0A397Q6K8_9HYPH</name>
<evidence type="ECO:0000313" key="1">
    <source>
        <dbReference type="EMBL" id="RIA55435.1"/>
    </source>
</evidence>
<dbReference type="Proteomes" id="UP000266273">
    <property type="component" value="Unassembled WGS sequence"/>
</dbReference>
<accession>A0A397Q6K8</accession>
<protein>
    <submittedName>
        <fullName evidence="1">Uncharacterized protein</fullName>
    </submittedName>
</protein>
<reference evidence="1 2" key="1">
    <citation type="submission" date="2018-08" db="EMBL/GenBank/DDBJ databases">
        <title>Genomic Encyclopedia of Archaeal and Bacterial Type Strains, Phase II (KMG-II): from individual species to whole genera.</title>
        <authorList>
            <person name="Goeker M."/>
        </authorList>
    </citation>
    <scope>NUCLEOTIDE SEQUENCE [LARGE SCALE GENOMIC DNA]</scope>
    <source>
        <strain evidence="1 2">DSM 5002</strain>
    </source>
</reference>
<dbReference type="OrthoDB" id="7931470at2"/>
<evidence type="ECO:0000313" key="2">
    <source>
        <dbReference type="Proteomes" id="UP000266273"/>
    </source>
</evidence>
<dbReference type="EMBL" id="QXDF01000001">
    <property type="protein sequence ID" value="RIA55435.1"/>
    <property type="molecule type" value="Genomic_DNA"/>
</dbReference>
<comment type="caution">
    <text evidence="1">The sequence shown here is derived from an EMBL/GenBank/DDBJ whole genome shotgun (WGS) entry which is preliminary data.</text>
</comment>
<dbReference type="RefSeq" id="WP_119060337.1">
    <property type="nucleotide sequence ID" value="NZ_QXDF01000001.1"/>
</dbReference>
<sequence length="217" mass="23511">MSRFSDLPNRTTDHAARATLRIVELIETYLRHLRSAPSEEAGDYVVTLVARSPASPAAGALAAKADELGAEQVSANIIFAKPAPSDALEDVLSVIRPLLRGEAVAARVRWARNPALLDAHEQLTLGSSICWSGDAMRRSPQRPQALEMAEECAPDAVRRASLAFSALWAASKPLSTSQMRGEKRRVYDSLSDMAMAVHQRESGEVAIPSISDNTTRH</sequence>